<comment type="caution">
    <text evidence="3">The sequence shown here is derived from an EMBL/GenBank/DDBJ whole genome shotgun (WGS) entry which is preliminary data.</text>
</comment>
<sequence>MPILQSLLNLTLAAAITASARAATVQNIDKTFATNPPVADIYFYDNPVGYTWTVNGSITVGDGTTTPTIDSRLFVGLRVGPSDAGNGLLTLTSTVGGSTLLLDGWHSADPVLGRLGHTSGGNFVGTLNIDGGLAVIMGGRDMRYDGGANTINVVNGSLNYTNSLFGWQEGAGIALVNHFIGADGALIVPGIISDAAGFSAWAVSSGTGVELNDITVAASGGLTLNFENNGSFTTITAVPESSVALLGGLGLLVLLRRRR</sequence>
<reference evidence="3 4" key="1">
    <citation type="submission" date="2022-10" db="EMBL/GenBank/DDBJ databases">
        <title>Luteolibacter arcticus strain CCTCC AB 2014275, whole genome shotgun sequencing project.</title>
        <authorList>
            <person name="Zhao G."/>
            <person name="Shen L."/>
        </authorList>
    </citation>
    <scope>NUCLEOTIDE SEQUENCE [LARGE SCALE GENOMIC DNA]</scope>
    <source>
        <strain evidence="3 4">CCTCC AB 2014275</strain>
    </source>
</reference>
<organism evidence="3 4">
    <name type="scientific">Luteolibacter arcticus</name>
    <dbReference type="NCBI Taxonomy" id="1581411"/>
    <lineage>
        <taxon>Bacteria</taxon>
        <taxon>Pseudomonadati</taxon>
        <taxon>Verrucomicrobiota</taxon>
        <taxon>Verrucomicrobiia</taxon>
        <taxon>Verrucomicrobiales</taxon>
        <taxon>Verrucomicrobiaceae</taxon>
        <taxon>Luteolibacter</taxon>
    </lineage>
</organism>
<keyword evidence="4" id="KW-1185">Reference proteome</keyword>
<keyword evidence="1" id="KW-0812">Transmembrane</keyword>
<evidence type="ECO:0000256" key="1">
    <source>
        <dbReference type="SAM" id="Phobius"/>
    </source>
</evidence>
<evidence type="ECO:0000313" key="4">
    <source>
        <dbReference type="Proteomes" id="UP001320876"/>
    </source>
</evidence>
<evidence type="ECO:0000313" key="3">
    <source>
        <dbReference type="EMBL" id="MCW1923848.1"/>
    </source>
</evidence>
<accession>A0ABT3GK17</accession>
<keyword evidence="2" id="KW-0732">Signal</keyword>
<evidence type="ECO:0008006" key="5">
    <source>
        <dbReference type="Google" id="ProtNLM"/>
    </source>
</evidence>
<dbReference type="Proteomes" id="UP001320876">
    <property type="component" value="Unassembled WGS sequence"/>
</dbReference>
<dbReference type="EMBL" id="JAPDDT010000006">
    <property type="protein sequence ID" value="MCW1923848.1"/>
    <property type="molecule type" value="Genomic_DNA"/>
</dbReference>
<evidence type="ECO:0000256" key="2">
    <source>
        <dbReference type="SAM" id="SignalP"/>
    </source>
</evidence>
<name>A0ABT3GK17_9BACT</name>
<keyword evidence="1" id="KW-0472">Membrane</keyword>
<feature type="transmembrane region" description="Helical" evidence="1">
    <location>
        <begin position="232"/>
        <end position="255"/>
    </location>
</feature>
<feature type="signal peptide" evidence="2">
    <location>
        <begin position="1"/>
        <end position="22"/>
    </location>
</feature>
<keyword evidence="1" id="KW-1133">Transmembrane helix</keyword>
<proteinExistence type="predicted"/>
<dbReference type="RefSeq" id="WP_264487955.1">
    <property type="nucleotide sequence ID" value="NZ_JAPDDT010000006.1"/>
</dbReference>
<protein>
    <recommendedName>
        <fullName evidence="5">PEP-CTERM protein-sorting domain-containing protein</fullName>
    </recommendedName>
</protein>
<gene>
    <name evidence="3" type="ORF">OKA05_14870</name>
</gene>
<feature type="chain" id="PRO_5045288256" description="PEP-CTERM protein-sorting domain-containing protein" evidence="2">
    <location>
        <begin position="23"/>
        <end position="259"/>
    </location>
</feature>